<feature type="domain" description="GTPase HflX N-terminal" evidence="1">
    <location>
        <begin position="17"/>
        <end position="67"/>
    </location>
</feature>
<name>A0A382TB87_9ZZZZ</name>
<dbReference type="Pfam" id="PF13167">
    <property type="entry name" value="GTP-bdg_N"/>
    <property type="match status" value="1"/>
</dbReference>
<dbReference type="Gene3D" id="3.40.50.11060">
    <property type="entry name" value="GTPase HflX, N-terminal domain"/>
    <property type="match status" value="1"/>
</dbReference>
<sequence length="68" mass="7480">MVGVRNGRARQVWRLKDSVKELGELAESAGAEVVGTVIQNLSKHSKTYLGKGKLEELKDLKADLELDT</sequence>
<reference evidence="2" key="1">
    <citation type="submission" date="2018-05" db="EMBL/GenBank/DDBJ databases">
        <authorList>
            <person name="Lanie J.A."/>
            <person name="Ng W.-L."/>
            <person name="Kazmierczak K.M."/>
            <person name="Andrzejewski T.M."/>
            <person name="Davidsen T.M."/>
            <person name="Wayne K.J."/>
            <person name="Tettelin H."/>
            <person name="Glass J.I."/>
            <person name="Rusch D."/>
            <person name="Podicherti R."/>
            <person name="Tsui H.-C.T."/>
            <person name="Winkler M.E."/>
        </authorList>
    </citation>
    <scope>NUCLEOTIDE SEQUENCE</scope>
</reference>
<dbReference type="AlphaFoldDB" id="A0A382TB87"/>
<evidence type="ECO:0000313" key="2">
    <source>
        <dbReference type="EMBL" id="SVD19380.1"/>
    </source>
</evidence>
<accession>A0A382TB87</accession>
<dbReference type="EMBL" id="UINC01135312">
    <property type="protein sequence ID" value="SVD19380.1"/>
    <property type="molecule type" value="Genomic_DNA"/>
</dbReference>
<dbReference type="InterPro" id="IPR025121">
    <property type="entry name" value="GTPase_HflX_N"/>
</dbReference>
<feature type="non-terminal residue" evidence="2">
    <location>
        <position position="68"/>
    </location>
</feature>
<organism evidence="2">
    <name type="scientific">marine metagenome</name>
    <dbReference type="NCBI Taxonomy" id="408172"/>
    <lineage>
        <taxon>unclassified sequences</taxon>
        <taxon>metagenomes</taxon>
        <taxon>ecological metagenomes</taxon>
    </lineage>
</organism>
<evidence type="ECO:0000259" key="1">
    <source>
        <dbReference type="Pfam" id="PF13167"/>
    </source>
</evidence>
<proteinExistence type="predicted"/>
<dbReference type="InterPro" id="IPR042108">
    <property type="entry name" value="GTPase_HflX_N_sf"/>
</dbReference>
<gene>
    <name evidence="2" type="ORF">METZ01_LOCUS372234</name>
</gene>
<protein>
    <recommendedName>
        <fullName evidence="1">GTPase HflX N-terminal domain-containing protein</fullName>
    </recommendedName>
</protein>